<dbReference type="InParanoid" id="E3NNT8"/>
<feature type="compositionally biased region" description="Basic and acidic residues" evidence="1">
    <location>
        <begin position="180"/>
        <end position="259"/>
    </location>
</feature>
<gene>
    <name evidence="2" type="ORF">CRE_05297</name>
</gene>
<keyword evidence="3" id="KW-1185">Reference proteome</keyword>
<accession>E3NNT8</accession>
<dbReference type="EMBL" id="DS269259">
    <property type="protein sequence ID" value="EFP11730.1"/>
    <property type="molecule type" value="Genomic_DNA"/>
</dbReference>
<organism evidence="3">
    <name type="scientific">Caenorhabditis remanei</name>
    <name type="common">Caenorhabditis vulgaris</name>
    <dbReference type="NCBI Taxonomy" id="31234"/>
    <lineage>
        <taxon>Eukaryota</taxon>
        <taxon>Metazoa</taxon>
        <taxon>Ecdysozoa</taxon>
        <taxon>Nematoda</taxon>
        <taxon>Chromadorea</taxon>
        <taxon>Rhabditida</taxon>
        <taxon>Rhabditina</taxon>
        <taxon>Rhabditomorpha</taxon>
        <taxon>Rhabditoidea</taxon>
        <taxon>Rhabditidae</taxon>
        <taxon>Peloderinae</taxon>
        <taxon>Caenorhabditis</taxon>
    </lineage>
</organism>
<evidence type="ECO:0000313" key="2">
    <source>
        <dbReference type="EMBL" id="EFP11730.1"/>
    </source>
</evidence>
<name>E3NNT8_CAERE</name>
<dbReference type="KEGG" id="crq:GCK72_007349"/>
<sequence length="459" mass="52255">MTDFYVTLPSNVPNAPFHNTTSRYVTRLPEVLQLQRDEWVVALTDLVYPHSFVNVGRPLHYWIHFKGGRQPIRVTFPAADYSNLEGVISALNNQVHTRMKRSAVDNVIEENLKKAKREMPKEEKESILAILNDKERMKSAQNTPVVQSTETVKQSPVQTPVPTPPVPPPVPTPPVPPPPKKIEEEKKTTPAPKKIDEKKIDEKKVELKEEKQTEQKKIEPKQEKKVEEKKTEQKEEKKVDEKKPDVIKKPPLKKPEEPKPVIALSPEMKQSMAEYAAIANNVLNRPNDATTYRNMMEEFERIRSLVSVDKPDYDTNQYLGFTVQDGKVKINFLNPAEVLFVEFDKACGYFLGFEDTIVRESSVAPHKVDFFGDVSVIYLYSDLVDPIIVGNRKSNLLSVIPCTGKYGSIIYYTVPNPRYVPLINSNIDSIRIELLTDGGDPIPFSWGTTIAVLHFKKIK</sequence>
<evidence type="ECO:0000256" key="1">
    <source>
        <dbReference type="SAM" id="MobiDB-lite"/>
    </source>
</evidence>
<dbReference type="HOGENOM" id="CLU_015332_0_0_1"/>
<proteinExistence type="predicted"/>
<dbReference type="CTD" id="9827776"/>
<dbReference type="GeneID" id="9827776"/>
<evidence type="ECO:0000313" key="3">
    <source>
        <dbReference type="Proteomes" id="UP000008281"/>
    </source>
</evidence>
<reference evidence="2" key="1">
    <citation type="submission" date="2007-07" db="EMBL/GenBank/DDBJ databases">
        <title>PCAP assembly of the Caenorhabditis remanei genome.</title>
        <authorList>
            <consortium name="The Caenorhabditis remanei Sequencing Consortium"/>
            <person name="Wilson R.K."/>
        </authorList>
    </citation>
    <scope>NUCLEOTIDE SEQUENCE [LARGE SCALE GENOMIC DNA]</scope>
    <source>
        <strain evidence="2">PB4641</strain>
    </source>
</reference>
<dbReference type="OMA" id="TEARYEY"/>
<feature type="compositionally biased region" description="Pro residues" evidence="1">
    <location>
        <begin position="159"/>
        <end position="179"/>
    </location>
</feature>
<dbReference type="AlphaFoldDB" id="E3NNT8"/>
<protein>
    <submittedName>
        <fullName evidence="2">Uncharacterized protein</fullName>
    </submittedName>
</protein>
<dbReference type="Proteomes" id="UP000008281">
    <property type="component" value="Unassembled WGS sequence"/>
</dbReference>
<dbReference type="eggNOG" id="ENOG502QTCV">
    <property type="taxonomic scope" value="Eukaryota"/>
</dbReference>
<feature type="compositionally biased region" description="Polar residues" evidence="1">
    <location>
        <begin position="139"/>
        <end position="150"/>
    </location>
</feature>
<dbReference type="RefSeq" id="XP_003089933.2">
    <property type="nucleotide sequence ID" value="XM_003089885.2"/>
</dbReference>
<feature type="region of interest" description="Disordered" evidence="1">
    <location>
        <begin position="131"/>
        <end position="259"/>
    </location>
</feature>
<dbReference type="OrthoDB" id="5875955at2759"/>